<gene>
    <name evidence="1" type="ORF">R1sor_010259</name>
</gene>
<comment type="caution">
    <text evidence="1">The sequence shown here is derived from an EMBL/GenBank/DDBJ whole genome shotgun (WGS) entry which is preliminary data.</text>
</comment>
<reference evidence="1 2" key="1">
    <citation type="submission" date="2024-09" db="EMBL/GenBank/DDBJ databases">
        <title>Chromosome-scale assembly of Riccia sorocarpa.</title>
        <authorList>
            <person name="Paukszto L."/>
        </authorList>
    </citation>
    <scope>NUCLEOTIDE SEQUENCE [LARGE SCALE GENOMIC DNA]</scope>
    <source>
        <strain evidence="1">LP-2024</strain>
        <tissue evidence="1">Aerial parts of the thallus</tissue>
    </source>
</reference>
<protein>
    <recommendedName>
        <fullName evidence="3">Reverse transcriptase zinc-binding domain-containing protein</fullName>
    </recommendedName>
</protein>
<organism evidence="1 2">
    <name type="scientific">Riccia sorocarpa</name>
    <dbReference type="NCBI Taxonomy" id="122646"/>
    <lineage>
        <taxon>Eukaryota</taxon>
        <taxon>Viridiplantae</taxon>
        <taxon>Streptophyta</taxon>
        <taxon>Embryophyta</taxon>
        <taxon>Marchantiophyta</taxon>
        <taxon>Marchantiopsida</taxon>
        <taxon>Marchantiidae</taxon>
        <taxon>Marchantiales</taxon>
        <taxon>Ricciaceae</taxon>
        <taxon>Riccia</taxon>
    </lineage>
</organism>
<accession>A0ABD3HXH3</accession>
<evidence type="ECO:0000313" key="1">
    <source>
        <dbReference type="EMBL" id="KAL3696183.1"/>
    </source>
</evidence>
<dbReference type="EMBL" id="JBJQOH010000002">
    <property type="protein sequence ID" value="KAL3696183.1"/>
    <property type="molecule type" value="Genomic_DNA"/>
</dbReference>
<proteinExistence type="predicted"/>
<dbReference type="AlphaFoldDB" id="A0ABD3HXH3"/>
<evidence type="ECO:0000313" key="2">
    <source>
        <dbReference type="Proteomes" id="UP001633002"/>
    </source>
</evidence>
<keyword evidence="2" id="KW-1185">Reference proteome</keyword>
<dbReference type="Proteomes" id="UP001633002">
    <property type="component" value="Unassembled WGS sequence"/>
</dbReference>
<sequence length="493" mass="57146">MLSGPLSLDIRPAVSPGFQAARLLFCRMGLCTHYGALVGPVDNLDLCRANNALFMYHRRNWTVHSQLLPEQQLYLDEEPTGGEITDVVNTMPRNKAPGKDGFSADALREGWAFLANPMINFVHHVWLSKLIPSSFLEAWLVGGLGLRDPLTHQKTFWVKLFFQFLSPDCQAPWKLLLANILKPAGTVQQVACKLLTERRITGPRGSLASKLALTWKACALSCNFSPLHGQIPPDLTLYQLLYLLARRDSVLAKSCYLTEPQWWEWHSQLHHWPLKDVVALAYRGLLPSLHQDIALYLNAKWSYTWDTQQWKRFWHVFSSPLFSVPDRLWIWRFTTQAFYTGARAQAIRRPETSCSYCGYEVETVQHLFFNCPRWDQLHDLIVSLFPHSEMVTSLDPFSIFLDALKSDSHYLTAKFFIYNWKYQWQLRCKQRYKGKADKPTLFVPVTSLLEYLLANRHRLAKWDRRLQFLISHLKSRLPPPLQIYLQAPPFFLA</sequence>
<name>A0ABD3HXH3_9MARC</name>
<evidence type="ECO:0008006" key="3">
    <source>
        <dbReference type="Google" id="ProtNLM"/>
    </source>
</evidence>